<keyword evidence="5" id="KW-0560">Oxidoreductase</keyword>
<proteinExistence type="inferred from homology"/>
<name>A0A7W4K0A4_9PROT</name>
<organism evidence="11 12">
    <name type="scientific">Gluconacetobacter dulcium</name>
    <dbReference type="NCBI Taxonomy" id="2729096"/>
    <lineage>
        <taxon>Bacteria</taxon>
        <taxon>Pseudomonadati</taxon>
        <taxon>Pseudomonadota</taxon>
        <taxon>Alphaproteobacteria</taxon>
        <taxon>Acetobacterales</taxon>
        <taxon>Acetobacteraceae</taxon>
        <taxon>Gluconacetobacter</taxon>
    </lineage>
</organism>
<feature type="compositionally biased region" description="Basic and acidic residues" evidence="9">
    <location>
        <begin position="226"/>
        <end position="238"/>
    </location>
</feature>
<feature type="region of interest" description="Disordered" evidence="9">
    <location>
        <begin position="226"/>
        <end position="245"/>
    </location>
</feature>
<dbReference type="Pfam" id="PF01266">
    <property type="entry name" value="DAO"/>
    <property type="match status" value="1"/>
</dbReference>
<evidence type="ECO:0000256" key="9">
    <source>
        <dbReference type="SAM" id="MobiDB-lite"/>
    </source>
</evidence>
<dbReference type="AlphaFoldDB" id="A0A7W4K0A4"/>
<comment type="cofactor">
    <cofactor evidence="1">
        <name>FAD</name>
        <dbReference type="ChEBI" id="CHEBI:57692"/>
    </cofactor>
</comment>
<evidence type="ECO:0000256" key="5">
    <source>
        <dbReference type="ARBA" id="ARBA00023002"/>
    </source>
</evidence>
<keyword evidence="3" id="KW-0285">Flavoprotein</keyword>
<evidence type="ECO:0000256" key="7">
    <source>
        <dbReference type="ARBA" id="ARBA00039751"/>
    </source>
</evidence>
<evidence type="ECO:0000313" key="11">
    <source>
        <dbReference type="EMBL" id="MBB2197940.1"/>
    </source>
</evidence>
<comment type="catalytic activity">
    <reaction evidence="8">
        <text>a D-alpha-amino acid + O2 + H2O = a 2-oxocarboxylate + H2O2 + NH4(+)</text>
        <dbReference type="Rhea" id="RHEA:21816"/>
        <dbReference type="ChEBI" id="CHEBI:15377"/>
        <dbReference type="ChEBI" id="CHEBI:15379"/>
        <dbReference type="ChEBI" id="CHEBI:16240"/>
        <dbReference type="ChEBI" id="CHEBI:28938"/>
        <dbReference type="ChEBI" id="CHEBI:35179"/>
        <dbReference type="ChEBI" id="CHEBI:59871"/>
        <dbReference type="EC" id="1.4.3.3"/>
    </reaction>
    <physiologicalReaction direction="left-to-right" evidence="8">
        <dbReference type="Rhea" id="RHEA:21817"/>
    </physiologicalReaction>
</comment>
<dbReference type="EMBL" id="JABEQP010000006">
    <property type="protein sequence ID" value="MBB2197940.1"/>
    <property type="molecule type" value="Genomic_DNA"/>
</dbReference>
<dbReference type="SUPFAM" id="SSF51971">
    <property type="entry name" value="Nucleotide-binding domain"/>
    <property type="match status" value="1"/>
</dbReference>
<keyword evidence="4" id="KW-0274">FAD</keyword>
<sequence>MTNRNRTIGRRHLVAGASACGVVGAFAGGRLVRAQTPQLAAPSSPAQPAPLPRRRIRLQPFDLRADQITDIKVCLRPFRAMGPRFDVEHVGNKLVFHNYGHGGSGWSLSWGSASVVVEKVSTTLQRKVAVIGCGIIGLTTALTAQRAGFDVTIYTKDLLPRTRSVRANGSWTPDSRISLTAPAGPEFADLWERMARISWATYRDYLGLPGNPVEFIEHFSFSDRPFDAPHEERPDGRTGDYASTGMPQHGSEFARYSGRIKDIVPAAEELTPAESPFAAPYAKRGSLMLYNFASYGHLLMSEFFQAGGHVVIREFHDPSELTSLPEKVIINCPGYAARDWWNDKSLIPVRGQTAWLPPRPDLPYGLHYHGASAVSKTDGLMVQAYDLDNEGEMGGVGNSFEHPDRSESERAIKVLADLFARSPISEG</sequence>
<evidence type="ECO:0000256" key="4">
    <source>
        <dbReference type="ARBA" id="ARBA00022827"/>
    </source>
</evidence>
<dbReference type="InterPro" id="IPR006076">
    <property type="entry name" value="FAD-dep_OxRdtase"/>
</dbReference>
<dbReference type="InterPro" id="IPR006311">
    <property type="entry name" value="TAT_signal"/>
</dbReference>
<comment type="similarity">
    <text evidence="2">Belongs to the DAMOX/DASOX family.</text>
</comment>
<evidence type="ECO:0000256" key="3">
    <source>
        <dbReference type="ARBA" id="ARBA00022630"/>
    </source>
</evidence>
<dbReference type="InterPro" id="IPR023209">
    <property type="entry name" value="DAO"/>
</dbReference>
<dbReference type="Gene3D" id="3.40.50.720">
    <property type="entry name" value="NAD(P)-binding Rossmann-like Domain"/>
    <property type="match status" value="2"/>
</dbReference>
<feature type="domain" description="FAD dependent oxidoreductase" evidence="10">
    <location>
        <begin position="127"/>
        <end position="419"/>
    </location>
</feature>
<comment type="caution">
    <text evidence="11">The sequence shown here is derived from an EMBL/GenBank/DDBJ whole genome shotgun (WGS) entry which is preliminary data.</text>
</comment>
<accession>A0A7W4K0A4</accession>
<dbReference type="PANTHER" id="PTHR11530">
    <property type="entry name" value="D-AMINO ACID OXIDASE"/>
    <property type="match status" value="1"/>
</dbReference>
<dbReference type="GO" id="GO:0003884">
    <property type="term" value="F:D-amino-acid oxidase activity"/>
    <property type="evidence" value="ECO:0007669"/>
    <property type="project" value="UniProtKB-EC"/>
</dbReference>
<dbReference type="GO" id="GO:0071949">
    <property type="term" value="F:FAD binding"/>
    <property type="evidence" value="ECO:0007669"/>
    <property type="project" value="InterPro"/>
</dbReference>
<evidence type="ECO:0000313" key="12">
    <source>
        <dbReference type="Proteomes" id="UP000530320"/>
    </source>
</evidence>
<evidence type="ECO:0000256" key="6">
    <source>
        <dbReference type="ARBA" id="ARBA00039101"/>
    </source>
</evidence>
<dbReference type="Gene3D" id="3.30.9.10">
    <property type="entry name" value="D-Amino Acid Oxidase, subunit A, domain 2"/>
    <property type="match status" value="2"/>
</dbReference>
<dbReference type="PROSITE" id="PS51318">
    <property type="entry name" value="TAT"/>
    <property type="match status" value="1"/>
</dbReference>
<dbReference type="GO" id="GO:0019478">
    <property type="term" value="P:D-amino acid catabolic process"/>
    <property type="evidence" value="ECO:0007669"/>
    <property type="project" value="TreeGrafter"/>
</dbReference>
<gene>
    <name evidence="11" type="ORF">HLH44_10840</name>
</gene>
<dbReference type="GO" id="GO:0005737">
    <property type="term" value="C:cytoplasm"/>
    <property type="evidence" value="ECO:0007669"/>
    <property type="project" value="TreeGrafter"/>
</dbReference>
<dbReference type="Proteomes" id="UP000530320">
    <property type="component" value="Unassembled WGS sequence"/>
</dbReference>
<protein>
    <recommendedName>
        <fullName evidence="7">D-amino-acid oxidase</fullName>
        <ecNumber evidence="6">1.4.3.3</ecNumber>
    </recommendedName>
</protein>
<evidence type="ECO:0000256" key="8">
    <source>
        <dbReference type="ARBA" id="ARBA00049547"/>
    </source>
</evidence>
<evidence type="ECO:0000256" key="1">
    <source>
        <dbReference type="ARBA" id="ARBA00001974"/>
    </source>
</evidence>
<dbReference type="RefSeq" id="WP_183009249.1">
    <property type="nucleotide sequence ID" value="NZ_JABEQP010000006.1"/>
</dbReference>
<evidence type="ECO:0000259" key="10">
    <source>
        <dbReference type="Pfam" id="PF01266"/>
    </source>
</evidence>
<evidence type="ECO:0000256" key="2">
    <source>
        <dbReference type="ARBA" id="ARBA00006730"/>
    </source>
</evidence>
<dbReference type="PANTHER" id="PTHR11530:SF11">
    <property type="entry name" value="D-ASPARTATE OXIDASE"/>
    <property type="match status" value="1"/>
</dbReference>
<reference evidence="11 12" key="1">
    <citation type="submission" date="2020-04" db="EMBL/GenBank/DDBJ databases">
        <title>Description of novel Gluconacetobacter.</title>
        <authorList>
            <person name="Sombolestani A."/>
        </authorList>
    </citation>
    <scope>NUCLEOTIDE SEQUENCE [LARGE SCALE GENOMIC DNA]</scope>
    <source>
        <strain evidence="11 12">LMG 22058</strain>
    </source>
</reference>
<dbReference type="EC" id="1.4.3.3" evidence="6"/>